<evidence type="ECO:0000256" key="1">
    <source>
        <dbReference type="SAM" id="MobiDB-lite"/>
    </source>
</evidence>
<dbReference type="EMBL" id="JARBHB010000009">
    <property type="protein sequence ID" value="KAJ8874850.1"/>
    <property type="molecule type" value="Genomic_DNA"/>
</dbReference>
<keyword evidence="3" id="KW-1185">Reference proteome</keyword>
<accession>A0ABQ9GS46</accession>
<sequence>MLDSQWGRPQLLTSGNRAGQCRWSGQVFSEISGFPPLYHSGAPPYLSCFTLTGSQDLDVGCWHPTQSQNVRQETNQVTAKATGVAKHDNFEGNLKRNATVGRGLNTRGEAELRALLLETRACSLSFNRRRRCHVTRPRCPARVWERTQLVLYVKAVLDKTRQMNSEPITGLHGKQQRIPFHLVRGKTGNTQRQYPMNRKAEIQKYIGQWSLAYMSLKRRNVPVPTYRRCWHTCGSSSQTHTRQEEEQLHDAAVDGGQPLLRVCPAIDPSNPQAPVAAITCQSELTTLHESRYSSGIIITSESTRERSLGQLRHGLRSRIVTNTEERQPLVRTPAPHASSHMPERRWPIRRLFRTWLNSLARRQYSQHGIPAAHGSQSPIRHEDRPRAPRNQSCRQFRGTAIIHLAHLWLGFGSDLLRGGGRKYSFNDITACHLLLFLPPWTSPIFTISIPDKYSTPPARRCLSPWPGEYESATMAYRLFTSSDNSPWRTGFDSRLGRPGIFAGRNRAGICRWSAGFLGGLPFPCSSTPALLHTNLASPSAALKTSMLSAFSVYVITLSTRRFKPKPTTLGMFHFSKRGHVRRSMILGAVGESKFDDTSDIATGVGFAWWHETTTNPIQQEHHVVQ</sequence>
<comment type="caution">
    <text evidence="2">The sequence shown here is derived from an EMBL/GenBank/DDBJ whole genome shotgun (WGS) entry which is preliminary data.</text>
</comment>
<evidence type="ECO:0000313" key="2">
    <source>
        <dbReference type="EMBL" id="KAJ8874850.1"/>
    </source>
</evidence>
<name>A0ABQ9GS46_9NEOP</name>
<reference evidence="2 3" key="1">
    <citation type="submission" date="2023-02" db="EMBL/GenBank/DDBJ databases">
        <title>LHISI_Scaffold_Assembly.</title>
        <authorList>
            <person name="Stuart O.P."/>
            <person name="Cleave R."/>
            <person name="Magrath M.J.L."/>
            <person name="Mikheyev A.S."/>
        </authorList>
    </citation>
    <scope>NUCLEOTIDE SEQUENCE [LARGE SCALE GENOMIC DNA]</scope>
    <source>
        <strain evidence="2">Daus_M_001</strain>
        <tissue evidence="2">Leg muscle</tissue>
    </source>
</reference>
<dbReference type="Proteomes" id="UP001159363">
    <property type="component" value="Chromosome 8"/>
</dbReference>
<protein>
    <submittedName>
        <fullName evidence="2">Uncharacterized protein</fullName>
    </submittedName>
</protein>
<evidence type="ECO:0000313" key="3">
    <source>
        <dbReference type="Proteomes" id="UP001159363"/>
    </source>
</evidence>
<proteinExistence type="predicted"/>
<organism evidence="2 3">
    <name type="scientific">Dryococelus australis</name>
    <dbReference type="NCBI Taxonomy" id="614101"/>
    <lineage>
        <taxon>Eukaryota</taxon>
        <taxon>Metazoa</taxon>
        <taxon>Ecdysozoa</taxon>
        <taxon>Arthropoda</taxon>
        <taxon>Hexapoda</taxon>
        <taxon>Insecta</taxon>
        <taxon>Pterygota</taxon>
        <taxon>Neoptera</taxon>
        <taxon>Polyneoptera</taxon>
        <taxon>Phasmatodea</taxon>
        <taxon>Verophasmatodea</taxon>
        <taxon>Anareolatae</taxon>
        <taxon>Phasmatidae</taxon>
        <taxon>Eurycanthinae</taxon>
        <taxon>Dryococelus</taxon>
    </lineage>
</organism>
<feature type="region of interest" description="Disordered" evidence="1">
    <location>
        <begin position="367"/>
        <end position="391"/>
    </location>
</feature>
<gene>
    <name evidence="2" type="ORF">PR048_022739</name>
</gene>